<evidence type="ECO:0000256" key="1">
    <source>
        <dbReference type="ARBA" id="ARBA00004651"/>
    </source>
</evidence>
<feature type="transmembrane region" description="Helical" evidence="8">
    <location>
        <begin position="136"/>
        <end position="153"/>
    </location>
</feature>
<dbReference type="EMBL" id="CP041186">
    <property type="protein sequence ID" value="QDG54929.1"/>
    <property type="molecule type" value="Genomic_DNA"/>
</dbReference>
<keyword evidence="11" id="KW-1185">Reference proteome</keyword>
<proteinExistence type="inferred from homology"/>
<sequence length="496" mass="53245">MDWNWWLPLLVVLSSFVPGVLIFFLRGAHRQARGVLNLGAAVLKIVLIGVMLWGVFSGIEYETRIEVIPNFDLVLDSSPLAMLFVTLSGVLWLVTTVYAIGYLEHSTNRSRFFGFFSLCVSATTGIALAGNLFSFIIFYEFLTLTTYPLVVHNQTDEARRAGRIYLAYTLGGGALLLLGIIWLHGAYGAFDFADPGALDQMGVAPSPTLAVIFFVMVAGLGVKAAIVPLHSWLPRAMVAPAPVSALLHAVAVVKAGAFGIVRVVYNVYGVDLVADLGVHRPLAVAAGITIIYGSVLALYQDGLKRMLAFSTVSQLSYIMLGVATLGPLATIGGLVHLVHQGLMKITLFFCAGAFDETLGVKLISKMGGVGRRMPLTMIAFTVAALGMIGLPPLAGFISKWYLGMGAAAAGDEWAIWVLVASTLLNAGYFLPVVYTGWFGTPSGDWDEHQTSSRFETAPSLLLPTLATAFLVVFVGIFANTIVSPLAWVEIISEQLY</sequence>
<evidence type="ECO:0000256" key="4">
    <source>
        <dbReference type="ARBA" id="ARBA00022692"/>
    </source>
</evidence>
<evidence type="ECO:0000256" key="6">
    <source>
        <dbReference type="ARBA" id="ARBA00023136"/>
    </source>
</evidence>
<accession>A0A4Y6Q378</accession>
<dbReference type="OrthoDB" id="9805769at2"/>
<feature type="transmembrane region" description="Helical" evidence="8">
    <location>
        <begin position="210"/>
        <end position="233"/>
    </location>
</feature>
<dbReference type="PRINTS" id="PR01434">
    <property type="entry name" value="NADHDHGNASE5"/>
</dbReference>
<dbReference type="PANTHER" id="PTHR42703:SF1">
    <property type="entry name" value="NA(+)_H(+) ANTIPORTER SUBUNIT D1"/>
    <property type="match status" value="1"/>
</dbReference>
<evidence type="ECO:0000256" key="2">
    <source>
        <dbReference type="ARBA" id="ARBA00005346"/>
    </source>
</evidence>
<feature type="transmembrane region" description="Helical" evidence="8">
    <location>
        <begin position="112"/>
        <end position="130"/>
    </location>
</feature>
<dbReference type="AlphaFoldDB" id="A0A4Y6Q378"/>
<keyword evidence="3" id="KW-1003">Cell membrane</keyword>
<keyword evidence="6 8" id="KW-0472">Membrane</keyword>
<feature type="transmembrane region" description="Helical" evidence="8">
    <location>
        <begin position="37"/>
        <end position="59"/>
    </location>
</feature>
<feature type="transmembrane region" description="Helical" evidence="8">
    <location>
        <begin position="320"/>
        <end position="339"/>
    </location>
</feature>
<evidence type="ECO:0000256" key="7">
    <source>
        <dbReference type="RuleBase" id="RU000320"/>
    </source>
</evidence>
<reference evidence="10 11" key="1">
    <citation type="submission" date="2019-06" db="EMBL/GenBank/DDBJ databases">
        <title>Persicimonas caeni gen. nov., sp. nov., a predatory bacterium isolated from solar saltern.</title>
        <authorList>
            <person name="Wang S."/>
        </authorList>
    </citation>
    <scope>NUCLEOTIDE SEQUENCE [LARGE SCALE GENOMIC DNA]</scope>
    <source>
        <strain evidence="10 11">YN101</strain>
    </source>
</reference>
<dbReference type="Pfam" id="PF00361">
    <property type="entry name" value="Proton_antipo_M"/>
    <property type="match status" value="1"/>
</dbReference>
<feature type="transmembrane region" description="Helical" evidence="8">
    <location>
        <begin position="375"/>
        <end position="401"/>
    </location>
</feature>
<feature type="transmembrane region" description="Helical" evidence="8">
    <location>
        <begin position="277"/>
        <end position="299"/>
    </location>
</feature>
<name>A0A4Y6Q378_PERCE</name>
<feature type="transmembrane region" description="Helical" evidence="8">
    <location>
        <begin position="460"/>
        <end position="487"/>
    </location>
</feature>
<organism evidence="10 11">
    <name type="scientific">Persicimonas caeni</name>
    <dbReference type="NCBI Taxonomy" id="2292766"/>
    <lineage>
        <taxon>Bacteria</taxon>
        <taxon>Deltaproteobacteria</taxon>
        <taxon>Bradymonadales</taxon>
        <taxon>Bradymonadaceae</taxon>
        <taxon>Persicimonas</taxon>
    </lineage>
</organism>
<keyword evidence="4 7" id="KW-0812">Transmembrane</keyword>
<feature type="domain" description="NADH:quinone oxidoreductase/Mrp antiporter transmembrane" evidence="9">
    <location>
        <begin position="129"/>
        <end position="423"/>
    </location>
</feature>
<feature type="transmembrane region" description="Helical" evidence="8">
    <location>
        <begin position="413"/>
        <end position="439"/>
    </location>
</feature>
<evidence type="ECO:0000256" key="8">
    <source>
        <dbReference type="SAM" id="Phobius"/>
    </source>
</evidence>
<gene>
    <name evidence="10" type="ORF">FIV42_20345</name>
</gene>
<evidence type="ECO:0000259" key="9">
    <source>
        <dbReference type="Pfam" id="PF00361"/>
    </source>
</evidence>
<accession>A0A5B8YE27</accession>
<feature type="transmembrane region" description="Helical" evidence="8">
    <location>
        <begin position="165"/>
        <end position="190"/>
    </location>
</feature>
<dbReference type="PANTHER" id="PTHR42703">
    <property type="entry name" value="NADH DEHYDROGENASE"/>
    <property type="match status" value="1"/>
</dbReference>
<feature type="transmembrane region" description="Helical" evidence="8">
    <location>
        <begin position="79"/>
        <end position="100"/>
    </location>
</feature>
<evidence type="ECO:0000256" key="5">
    <source>
        <dbReference type="ARBA" id="ARBA00022989"/>
    </source>
</evidence>
<protein>
    <submittedName>
        <fullName evidence="10">Monovalent cation/H+ antiporter subunit D family protein</fullName>
    </submittedName>
</protein>
<dbReference type="GO" id="GO:0005886">
    <property type="term" value="C:plasma membrane"/>
    <property type="evidence" value="ECO:0007669"/>
    <property type="project" value="UniProtKB-SubCell"/>
</dbReference>
<dbReference type="Proteomes" id="UP000315995">
    <property type="component" value="Chromosome"/>
</dbReference>
<evidence type="ECO:0000313" key="10">
    <source>
        <dbReference type="EMBL" id="QDG54929.1"/>
    </source>
</evidence>
<evidence type="ECO:0000256" key="3">
    <source>
        <dbReference type="ARBA" id="ARBA00022475"/>
    </source>
</evidence>
<comment type="similarity">
    <text evidence="2">Belongs to the CPA3 antiporters (TC 2.A.63) subunit D family.</text>
</comment>
<feature type="transmembrane region" description="Helical" evidence="8">
    <location>
        <begin position="6"/>
        <end position="25"/>
    </location>
</feature>
<feature type="transmembrane region" description="Helical" evidence="8">
    <location>
        <begin position="245"/>
        <end position="265"/>
    </location>
</feature>
<dbReference type="InterPro" id="IPR001750">
    <property type="entry name" value="ND/Mrp_TM"/>
</dbReference>
<keyword evidence="5 8" id="KW-1133">Transmembrane helix</keyword>
<evidence type="ECO:0000313" key="11">
    <source>
        <dbReference type="Proteomes" id="UP000315995"/>
    </source>
</evidence>
<dbReference type="InterPro" id="IPR050586">
    <property type="entry name" value="CPA3_Na-H_Antiporter_D"/>
</dbReference>
<comment type="subcellular location">
    <subcellularLocation>
        <location evidence="1">Cell membrane</location>
        <topology evidence="1">Multi-pass membrane protein</topology>
    </subcellularLocation>
    <subcellularLocation>
        <location evidence="7">Membrane</location>
        <topology evidence="7">Multi-pass membrane protein</topology>
    </subcellularLocation>
</comment>